<reference evidence="2 3" key="1">
    <citation type="submission" date="2019-02" db="EMBL/GenBank/DDBJ databases">
        <title>Deep-cultivation of Planctomycetes and their phenomic and genomic characterization uncovers novel biology.</title>
        <authorList>
            <person name="Wiegand S."/>
            <person name="Jogler M."/>
            <person name="Boedeker C."/>
            <person name="Pinto D."/>
            <person name="Vollmers J."/>
            <person name="Rivas-Marin E."/>
            <person name="Kohn T."/>
            <person name="Peeters S.H."/>
            <person name="Heuer A."/>
            <person name="Rast P."/>
            <person name="Oberbeckmann S."/>
            <person name="Bunk B."/>
            <person name="Jeske O."/>
            <person name="Meyerdierks A."/>
            <person name="Storesund J.E."/>
            <person name="Kallscheuer N."/>
            <person name="Luecker S."/>
            <person name="Lage O.M."/>
            <person name="Pohl T."/>
            <person name="Merkel B.J."/>
            <person name="Hornburger P."/>
            <person name="Mueller R.-W."/>
            <person name="Bruemmer F."/>
            <person name="Labrenz M."/>
            <person name="Spormann A.M."/>
            <person name="Op Den Camp H."/>
            <person name="Overmann J."/>
            <person name="Amann R."/>
            <person name="Jetten M.S.M."/>
            <person name="Mascher T."/>
            <person name="Medema M.H."/>
            <person name="Devos D.P."/>
            <person name="Kaster A.-K."/>
            <person name="Ovreas L."/>
            <person name="Rohde M."/>
            <person name="Galperin M.Y."/>
            <person name="Jogler C."/>
        </authorList>
    </citation>
    <scope>NUCLEOTIDE SEQUENCE [LARGE SCALE GENOMIC DNA]</scope>
    <source>
        <strain evidence="2 3">CA85</strain>
    </source>
</reference>
<keyword evidence="3" id="KW-1185">Reference proteome</keyword>
<dbReference type="PANTHER" id="PTHR13318:SF95">
    <property type="entry name" value="F-BOX PROTEIN YLR352W"/>
    <property type="match status" value="1"/>
</dbReference>
<feature type="region of interest" description="Disordered" evidence="1">
    <location>
        <begin position="1"/>
        <end position="42"/>
    </location>
</feature>
<evidence type="ECO:0000256" key="1">
    <source>
        <dbReference type="SAM" id="MobiDB-lite"/>
    </source>
</evidence>
<dbReference type="AlphaFoldDB" id="A0A5C5YDD5"/>
<comment type="caution">
    <text evidence="2">The sequence shown here is derived from an EMBL/GenBank/DDBJ whole genome shotgun (WGS) entry which is preliminary data.</text>
</comment>
<organism evidence="2 3">
    <name type="scientific">Allorhodopirellula solitaria</name>
    <dbReference type="NCBI Taxonomy" id="2527987"/>
    <lineage>
        <taxon>Bacteria</taxon>
        <taxon>Pseudomonadati</taxon>
        <taxon>Planctomycetota</taxon>
        <taxon>Planctomycetia</taxon>
        <taxon>Pirellulales</taxon>
        <taxon>Pirellulaceae</taxon>
        <taxon>Allorhodopirellula</taxon>
    </lineage>
</organism>
<evidence type="ECO:0000313" key="3">
    <source>
        <dbReference type="Proteomes" id="UP000318053"/>
    </source>
</evidence>
<evidence type="ECO:0000313" key="2">
    <source>
        <dbReference type="EMBL" id="TWT72968.1"/>
    </source>
</evidence>
<gene>
    <name evidence="2" type="ORF">CA85_14290</name>
</gene>
<accession>A0A5C5YDD5</accession>
<feature type="compositionally biased region" description="Basic and acidic residues" evidence="1">
    <location>
        <begin position="1"/>
        <end position="12"/>
    </location>
</feature>
<dbReference type="InterPro" id="IPR032675">
    <property type="entry name" value="LRR_dom_sf"/>
</dbReference>
<dbReference type="SUPFAM" id="SSF52047">
    <property type="entry name" value="RNI-like"/>
    <property type="match status" value="1"/>
</dbReference>
<dbReference type="GO" id="GO:0031146">
    <property type="term" value="P:SCF-dependent proteasomal ubiquitin-dependent protein catabolic process"/>
    <property type="evidence" value="ECO:0007669"/>
    <property type="project" value="TreeGrafter"/>
</dbReference>
<dbReference type="PANTHER" id="PTHR13318">
    <property type="entry name" value="PARTNER OF PAIRED, ISOFORM B-RELATED"/>
    <property type="match status" value="1"/>
</dbReference>
<proteinExistence type="predicted"/>
<sequence length="269" mass="29302">MGASRDIGRNDFKWGGLTDQQFGGSAGTESQGGEPLRDSQFPASRGDAATWFHRMTRSSTCPWLMLICLLIAGCSRSKEDQLRSAVKEVRAGHTTEIDLSESPLEDDALLSELQGLDGLESLNLDRTPVTDDGLAAMGHLPNLHLLSLAQTRVSNAGIATLVTNFPKLVSLRLDETVITDPGFAELAHAEHLEMLSLHRVPVSDAGCKQIAKISTLTTLGLDQTMITDRGLTSLKSLPQLKRLSIWQCQLSESGIERFQRDQPDVAVNR</sequence>
<dbReference type="Gene3D" id="3.80.10.10">
    <property type="entry name" value="Ribonuclease Inhibitor"/>
    <property type="match status" value="1"/>
</dbReference>
<name>A0A5C5YDD5_9BACT</name>
<dbReference type="Proteomes" id="UP000318053">
    <property type="component" value="Unassembled WGS sequence"/>
</dbReference>
<dbReference type="GO" id="GO:0019005">
    <property type="term" value="C:SCF ubiquitin ligase complex"/>
    <property type="evidence" value="ECO:0007669"/>
    <property type="project" value="TreeGrafter"/>
</dbReference>
<dbReference type="EMBL" id="SJPK01000003">
    <property type="protein sequence ID" value="TWT72968.1"/>
    <property type="molecule type" value="Genomic_DNA"/>
</dbReference>
<feature type="compositionally biased region" description="Polar residues" evidence="1">
    <location>
        <begin position="18"/>
        <end position="31"/>
    </location>
</feature>
<protein>
    <submittedName>
        <fullName evidence="2">Leucine Rich repeats (2 copies)</fullName>
    </submittedName>
</protein>